<evidence type="ECO:0000313" key="5">
    <source>
        <dbReference type="EMBL" id="NHO67424.1"/>
    </source>
</evidence>
<protein>
    <submittedName>
        <fullName evidence="5">FadR family transcriptional regulator</fullName>
    </submittedName>
</protein>
<dbReference type="InterPro" id="IPR036388">
    <property type="entry name" value="WH-like_DNA-bd_sf"/>
</dbReference>
<keyword evidence="6" id="KW-1185">Reference proteome</keyword>
<dbReference type="InterPro" id="IPR000524">
    <property type="entry name" value="Tscrpt_reg_HTH_GntR"/>
</dbReference>
<name>A0A9E5MNF4_9GAMM</name>
<dbReference type="GO" id="GO:0003677">
    <property type="term" value="F:DNA binding"/>
    <property type="evidence" value="ECO:0007669"/>
    <property type="project" value="UniProtKB-KW"/>
</dbReference>
<dbReference type="AlphaFoldDB" id="A0A9E5MNF4"/>
<organism evidence="5 6">
    <name type="scientific">Pseudomaricurvus hydrocarbonicus</name>
    <dbReference type="NCBI Taxonomy" id="1470433"/>
    <lineage>
        <taxon>Bacteria</taxon>
        <taxon>Pseudomonadati</taxon>
        <taxon>Pseudomonadota</taxon>
        <taxon>Gammaproteobacteria</taxon>
        <taxon>Cellvibrionales</taxon>
        <taxon>Cellvibrionaceae</taxon>
        <taxon>Pseudomaricurvus</taxon>
    </lineage>
</organism>
<dbReference type="Gene3D" id="1.10.10.10">
    <property type="entry name" value="Winged helix-like DNA-binding domain superfamily/Winged helix DNA-binding domain"/>
    <property type="match status" value="1"/>
</dbReference>
<proteinExistence type="predicted"/>
<dbReference type="InterPro" id="IPR036390">
    <property type="entry name" value="WH_DNA-bd_sf"/>
</dbReference>
<reference evidence="5" key="1">
    <citation type="submission" date="2020-03" db="EMBL/GenBank/DDBJ databases">
        <authorList>
            <person name="Guo F."/>
        </authorList>
    </citation>
    <scope>NUCLEOTIDE SEQUENCE</scope>
    <source>
        <strain evidence="5">JCM 30134</strain>
    </source>
</reference>
<dbReference type="Gene3D" id="1.20.120.530">
    <property type="entry name" value="GntR ligand-binding domain-like"/>
    <property type="match status" value="1"/>
</dbReference>
<dbReference type="SUPFAM" id="SSF46785">
    <property type="entry name" value="Winged helix' DNA-binding domain"/>
    <property type="match status" value="1"/>
</dbReference>
<dbReference type="PROSITE" id="PS50949">
    <property type="entry name" value="HTH_GNTR"/>
    <property type="match status" value="1"/>
</dbReference>
<dbReference type="PANTHER" id="PTHR43537:SF5">
    <property type="entry name" value="UXU OPERON TRANSCRIPTIONAL REGULATOR"/>
    <property type="match status" value="1"/>
</dbReference>
<dbReference type="InterPro" id="IPR008920">
    <property type="entry name" value="TF_FadR/GntR_C"/>
</dbReference>
<dbReference type="InterPro" id="IPR011711">
    <property type="entry name" value="GntR_C"/>
</dbReference>
<dbReference type="SMART" id="SM00895">
    <property type="entry name" value="FCD"/>
    <property type="match status" value="1"/>
</dbReference>
<feature type="domain" description="HTH gntR-type" evidence="4">
    <location>
        <begin position="5"/>
        <end position="77"/>
    </location>
</feature>
<dbReference type="PANTHER" id="PTHR43537">
    <property type="entry name" value="TRANSCRIPTIONAL REGULATOR, GNTR FAMILY"/>
    <property type="match status" value="1"/>
</dbReference>
<evidence type="ECO:0000256" key="3">
    <source>
        <dbReference type="ARBA" id="ARBA00023163"/>
    </source>
</evidence>
<keyword evidence="2" id="KW-0238">DNA-binding</keyword>
<dbReference type="RefSeq" id="WP_167190068.1">
    <property type="nucleotide sequence ID" value="NZ_JAAONZ010000016.1"/>
</dbReference>
<evidence type="ECO:0000313" key="6">
    <source>
        <dbReference type="Proteomes" id="UP000787472"/>
    </source>
</evidence>
<dbReference type="Pfam" id="PF07729">
    <property type="entry name" value="FCD"/>
    <property type="match status" value="1"/>
</dbReference>
<dbReference type="Proteomes" id="UP000787472">
    <property type="component" value="Unassembled WGS sequence"/>
</dbReference>
<comment type="caution">
    <text evidence="5">The sequence shown here is derived from an EMBL/GenBank/DDBJ whole genome shotgun (WGS) entry which is preliminary data.</text>
</comment>
<dbReference type="SMART" id="SM00345">
    <property type="entry name" value="HTH_GNTR"/>
    <property type="match status" value="1"/>
</dbReference>
<keyword evidence="3" id="KW-0804">Transcription</keyword>
<sequence>MKEKKPQKRHLVQNTAEKLREFILDEEPGNYLGSLNEVAEKLDVGIVTVQQAARVLEHEGLLTVKRGPGGGYYGARPDDAALLRSFATYMRLHNISYRDAFELSVLLDCEIIKSVAESYDASHVEHITQLQDQLQQCANANDVIAFEQNFRETLLQISSRPLLELLSRVAMQMYIAKDDQEQFTRLFGIEEWRQGRQRILQAIMAHDAELASFEAQRFQALAQKWMSDDRNTAAKAPRDS</sequence>
<evidence type="ECO:0000259" key="4">
    <source>
        <dbReference type="PROSITE" id="PS50949"/>
    </source>
</evidence>
<accession>A0A9E5MNF4</accession>
<keyword evidence="1" id="KW-0805">Transcription regulation</keyword>
<evidence type="ECO:0000256" key="2">
    <source>
        <dbReference type="ARBA" id="ARBA00023125"/>
    </source>
</evidence>
<dbReference type="Pfam" id="PF00392">
    <property type="entry name" value="GntR"/>
    <property type="match status" value="1"/>
</dbReference>
<gene>
    <name evidence="5" type="ORF">G8770_17910</name>
</gene>
<dbReference type="GO" id="GO:0003700">
    <property type="term" value="F:DNA-binding transcription factor activity"/>
    <property type="evidence" value="ECO:0007669"/>
    <property type="project" value="InterPro"/>
</dbReference>
<dbReference type="EMBL" id="JAAONZ010000016">
    <property type="protein sequence ID" value="NHO67424.1"/>
    <property type="molecule type" value="Genomic_DNA"/>
</dbReference>
<dbReference type="SUPFAM" id="SSF48008">
    <property type="entry name" value="GntR ligand-binding domain-like"/>
    <property type="match status" value="1"/>
</dbReference>
<evidence type="ECO:0000256" key="1">
    <source>
        <dbReference type="ARBA" id="ARBA00023015"/>
    </source>
</evidence>